<proteinExistence type="predicted"/>
<evidence type="ECO:0000313" key="4">
    <source>
        <dbReference type="Proteomes" id="UP001527202"/>
    </source>
</evidence>
<keyword evidence="1" id="KW-0418">Kinase</keyword>
<protein>
    <submittedName>
        <fullName evidence="1">CotH kinase family protein</fullName>
    </submittedName>
    <submittedName>
        <fullName evidence="2">Spore coat protein CotH</fullName>
    </submittedName>
</protein>
<organism evidence="2 3">
    <name type="scientific">Paenibacillus chitinolyticus</name>
    <dbReference type="NCBI Taxonomy" id="79263"/>
    <lineage>
        <taxon>Bacteria</taxon>
        <taxon>Bacillati</taxon>
        <taxon>Bacillota</taxon>
        <taxon>Bacilli</taxon>
        <taxon>Bacillales</taxon>
        <taxon>Paenibacillaceae</taxon>
        <taxon>Paenibacillus</taxon>
    </lineage>
</organism>
<reference evidence="1 4" key="2">
    <citation type="submission" date="2022-05" db="EMBL/GenBank/DDBJ databases">
        <title>Genome Sequencing of Bee-Associated Microbes.</title>
        <authorList>
            <person name="Dunlap C."/>
        </authorList>
    </citation>
    <scope>NUCLEOTIDE SEQUENCE [LARGE SCALE GENOMIC DNA]</scope>
    <source>
        <strain evidence="1 4">NRRL B-23120</strain>
    </source>
</reference>
<dbReference type="PANTHER" id="PTHR40050:SF1">
    <property type="entry name" value="INNER SPORE COAT PROTEIN H"/>
    <property type="match status" value="1"/>
</dbReference>
<keyword evidence="2" id="KW-0946">Virion</keyword>
<dbReference type="AlphaFoldDB" id="A0A410WU57"/>
<keyword evidence="2" id="KW-0167">Capsid protein</keyword>
<reference evidence="2 3" key="1">
    <citation type="submission" date="2018-01" db="EMBL/GenBank/DDBJ databases">
        <title>The whole genome sequencing and assembly of Paenibacillus chitinolyticus KCCM 41400 strain.</title>
        <authorList>
            <person name="Kim J.-Y."/>
            <person name="Park M.-K."/>
            <person name="Lee Y.-J."/>
            <person name="Yi H."/>
            <person name="Bahn Y.-S."/>
            <person name="Kim J.F."/>
            <person name="Lee D.-W."/>
        </authorList>
    </citation>
    <scope>NUCLEOTIDE SEQUENCE [LARGE SCALE GENOMIC DNA]</scope>
    <source>
        <strain evidence="2 3">KCCM 41400</strain>
    </source>
</reference>
<keyword evidence="1" id="KW-0808">Transferase</keyword>
<dbReference type="GeneID" id="95375011"/>
<dbReference type="EMBL" id="CP026520">
    <property type="protein sequence ID" value="QAV17860.1"/>
    <property type="molecule type" value="Genomic_DNA"/>
</dbReference>
<dbReference type="InterPro" id="IPR014867">
    <property type="entry name" value="Spore_coat_CotH_CotH2/3/7"/>
</dbReference>
<dbReference type="PANTHER" id="PTHR40050">
    <property type="entry name" value="INNER SPORE COAT PROTEIN H"/>
    <property type="match status" value="1"/>
</dbReference>
<dbReference type="EMBL" id="JAMDMJ010000004">
    <property type="protein sequence ID" value="MCY9594989.1"/>
    <property type="molecule type" value="Genomic_DNA"/>
</dbReference>
<gene>
    <name evidence="1" type="ORF">M5X16_04260</name>
    <name evidence="2" type="ORF">PC41400_09350</name>
</gene>
<accession>A0A410WU57</accession>
<keyword evidence="4" id="KW-1185">Reference proteome</keyword>
<dbReference type="Proteomes" id="UP000288943">
    <property type="component" value="Chromosome"/>
</dbReference>
<dbReference type="Pfam" id="PF08757">
    <property type="entry name" value="CotH"/>
    <property type="match status" value="1"/>
</dbReference>
<dbReference type="GO" id="GO:0016301">
    <property type="term" value="F:kinase activity"/>
    <property type="evidence" value="ECO:0007669"/>
    <property type="project" value="UniProtKB-KW"/>
</dbReference>
<evidence type="ECO:0000313" key="1">
    <source>
        <dbReference type="EMBL" id="MCY9594989.1"/>
    </source>
</evidence>
<evidence type="ECO:0000313" key="3">
    <source>
        <dbReference type="Proteomes" id="UP000288943"/>
    </source>
</evidence>
<dbReference type="Proteomes" id="UP001527202">
    <property type="component" value="Unassembled WGS sequence"/>
</dbReference>
<name>A0A410WU57_9BACL</name>
<dbReference type="KEGG" id="pchi:PC41400_09350"/>
<evidence type="ECO:0000313" key="2">
    <source>
        <dbReference type="EMBL" id="QAV17860.1"/>
    </source>
</evidence>
<dbReference type="OrthoDB" id="3235126at2"/>
<sequence>MSLPHFQLAIGTGGDRKLRQNVWSRRFVPAILSDGSSSVPIRIGYRGGHTREYAKKSYEIRIKGRTYHLNAEYDDPSLIRNALSFRFFRMIGVPSPHTRHVVLSINGRNEGVYVLIEAVKRSFFRRRGILMKSLLYASNDSANFSLKDPDTRKRKKTLFAGYDLMIGTGRDRDKMKAFIQSMHALKGDRLKAFLGKHVDLDNYLRWLAGAVMTGNYDGFEHNYAIYEHKPTGKYRMIPWDYEGSWGRNCYGKRVNSNLVRITGYNDLTEKVLESKEVRQRYKALLKHLTGTAFTKDRIMPVVYEMHERIARDVYKDPGRQKSLSLFRSEPEVIGQYIEDRRKDIQEEIRLL</sequence>
<dbReference type="RefSeq" id="WP_042231011.1">
    <property type="nucleotide sequence ID" value="NZ_CP026520.1"/>
</dbReference>